<reference evidence="1 2" key="1">
    <citation type="submission" date="2019-03" db="EMBL/GenBank/DDBJ databases">
        <title>Single cell metagenomics reveals metabolic interactions within the superorganism composed of flagellate Streblomastix strix and complex community of Bacteroidetes bacteria on its surface.</title>
        <authorList>
            <person name="Treitli S.C."/>
            <person name="Kolisko M."/>
            <person name="Husnik F."/>
            <person name="Keeling P."/>
            <person name="Hampl V."/>
        </authorList>
    </citation>
    <scope>NUCLEOTIDE SEQUENCE [LARGE SCALE GENOMIC DNA]</scope>
    <source>
        <strain evidence="1">ST1C</strain>
    </source>
</reference>
<accession>A0A5J4UIA2</accession>
<proteinExistence type="predicted"/>
<dbReference type="SUPFAM" id="SSF51126">
    <property type="entry name" value="Pectin lyase-like"/>
    <property type="match status" value="2"/>
</dbReference>
<gene>
    <name evidence="1" type="ORF">EZS28_034164</name>
</gene>
<organism evidence="1 2">
    <name type="scientific">Streblomastix strix</name>
    <dbReference type="NCBI Taxonomy" id="222440"/>
    <lineage>
        <taxon>Eukaryota</taxon>
        <taxon>Metamonada</taxon>
        <taxon>Preaxostyla</taxon>
        <taxon>Oxymonadida</taxon>
        <taxon>Streblomastigidae</taxon>
        <taxon>Streblomastix</taxon>
    </lineage>
</organism>
<evidence type="ECO:0008006" key="3">
    <source>
        <dbReference type="Google" id="ProtNLM"/>
    </source>
</evidence>
<dbReference type="AlphaFoldDB" id="A0A5J4UIA2"/>
<dbReference type="Proteomes" id="UP000324800">
    <property type="component" value="Unassembled WGS sequence"/>
</dbReference>
<comment type="caution">
    <text evidence="1">The sequence shown here is derived from an EMBL/GenBank/DDBJ whole genome shotgun (WGS) entry which is preliminary data.</text>
</comment>
<dbReference type="EMBL" id="SNRW01015514">
    <property type="protein sequence ID" value="KAA6370309.1"/>
    <property type="molecule type" value="Genomic_DNA"/>
</dbReference>
<feature type="non-terminal residue" evidence="1">
    <location>
        <position position="1"/>
    </location>
</feature>
<evidence type="ECO:0000313" key="1">
    <source>
        <dbReference type="EMBL" id="KAA6370309.1"/>
    </source>
</evidence>
<protein>
    <recommendedName>
        <fullName evidence="3">Right handed beta helix domain-containing protein</fullName>
    </recommendedName>
</protein>
<dbReference type="InterPro" id="IPR011050">
    <property type="entry name" value="Pectin_lyase_fold/virulence"/>
</dbReference>
<evidence type="ECO:0000313" key="2">
    <source>
        <dbReference type="Proteomes" id="UP000324800"/>
    </source>
</evidence>
<sequence>CSDPDYTRVPSGSCVCNRFNHHPTGCVCVNSTDHDFPQNASDHIYKASTGDGGAIRTYITNLAQMSIINSSFTKCQCKHNGGAINADIRNGGKLTLDGLCVFTQCYADYTAGGIYVQFDNGAKSFLILEDGLKFISCSANTVNGAGGAMFITYYDAADISMNNILFENCYSYDGGALYINIWATTPKVLDINCTFINCSSYYGGGLNIAGVEPGYQFQLTGSITYINCLTQRSGGGMYIDIRNPGNVEYNDIVFNSCTASNGGGLYMSSYFNCKVVLNRFRFQDCYALLAGGLNLYVGECTQKAEIELVNTTIINCSSNNHVGGMCGQLYTNASLSIKGSCLIQDCVAVEDGGGIYLLFSNGSFEAENLLVKNCTAKHGGGMHVSLYDDGGTGILQSKCEFYQCRSNLGSGEMHIFYIFFVS</sequence>
<name>A0A5J4UIA2_9EUKA</name>